<comment type="caution">
    <text evidence="2">The sequence shown here is derived from an EMBL/GenBank/DDBJ whole genome shotgun (WGS) entry which is preliminary data.</text>
</comment>
<accession>A0A6N7PVP8</accession>
<dbReference type="SUPFAM" id="SSF48371">
    <property type="entry name" value="ARM repeat"/>
    <property type="match status" value="1"/>
</dbReference>
<dbReference type="AlphaFoldDB" id="A0A6N7PVP8"/>
<sequence>MDPRESPRVRWSVVGLLAWLGLKRGDTYPNVDALLAELRRALPDDESVVLRYIAAVVVLLGKVAGADADGRLTENEEQTLRSSLAHINGLSSDAIEALTRALKGKLPELRDEELALCVRELKTLCDGRERVEILRLLAKVAAADGRLSPAERAELHNVAADLGVPESELAAVEEEIA</sequence>
<evidence type="ECO:0000313" key="2">
    <source>
        <dbReference type="EMBL" id="MRG94335.1"/>
    </source>
</evidence>
<dbReference type="SUPFAM" id="SSF158682">
    <property type="entry name" value="TerB-like"/>
    <property type="match status" value="1"/>
</dbReference>
<proteinExistence type="predicted"/>
<evidence type="ECO:0000313" key="3">
    <source>
        <dbReference type="Proteomes" id="UP000440224"/>
    </source>
</evidence>
<reference evidence="2 3" key="1">
    <citation type="submission" date="2019-10" db="EMBL/GenBank/DDBJ databases">
        <title>A soil myxobacterium in the family Polyangiaceae.</title>
        <authorList>
            <person name="Li Y."/>
            <person name="Wang J."/>
        </authorList>
    </citation>
    <scope>NUCLEOTIDE SEQUENCE [LARGE SCALE GENOMIC DNA]</scope>
    <source>
        <strain evidence="2 3">DSM 14734</strain>
    </source>
</reference>
<protein>
    <submittedName>
        <fullName evidence="2">TerB family tellurite resistance protein</fullName>
    </submittedName>
</protein>
<dbReference type="Proteomes" id="UP000440224">
    <property type="component" value="Unassembled WGS sequence"/>
</dbReference>
<evidence type="ECO:0000259" key="1">
    <source>
        <dbReference type="Pfam" id="PF05099"/>
    </source>
</evidence>
<dbReference type="InterPro" id="IPR007791">
    <property type="entry name" value="DjlA_N"/>
</dbReference>
<organism evidence="2 3">
    <name type="scientific">Polyangium spumosum</name>
    <dbReference type="NCBI Taxonomy" id="889282"/>
    <lineage>
        <taxon>Bacteria</taxon>
        <taxon>Pseudomonadati</taxon>
        <taxon>Myxococcota</taxon>
        <taxon>Polyangia</taxon>
        <taxon>Polyangiales</taxon>
        <taxon>Polyangiaceae</taxon>
        <taxon>Polyangium</taxon>
    </lineage>
</organism>
<name>A0A6N7PVP8_9BACT</name>
<dbReference type="Gene3D" id="1.10.3680.10">
    <property type="entry name" value="TerB-like"/>
    <property type="match status" value="1"/>
</dbReference>
<gene>
    <name evidence="2" type="ORF">GF068_20770</name>
</gene>
<dbReference type="InterPro" id="IPR016024">
    <property type="entry name" value="ARM-type_fold"/>
</dbReference>
<dbReference type="EMBL" id="WJIE01000005">
    <property type="protein sequence ID" value="MRG94335.1"/>
    <property type="molecule type" value="Genomic_DNA"/>
</dbReference>
<dbReference type="Pfam" id="PF05099">
    <property type="entry name" value="TerB"/>
    <property type="match status" value="1"/>
</dbReference>
<feature type="domain" description="Co-chaperone DjlA N-terminal" evidence="1">
    <location>
        <begin position="55"/>
        <end position="172"/>
    </location>
</feature>
<keyword evidence="3" id="KW-1185">Reference proteome</keyword>
<dbReference type="InterPro" id="IPR029024">
    <property type="entry name" value="TerB-like"/>
</dbReference>